<evidence type="ECO:0000313" key="2">
    <source>
        <dbReference type="Proteomes" id="UP000271098"/>
    </source>
</evidence>
<dbReference type="AlphaFoldDB" id="A0A3P6T206"/>
<proteinExistence type="predicted"/>
<keyword evidence="2" id="KW-1185">Reference proteome</keyword>
<gene>
    <name evidence="1" type="ORF">GPUH_LOCUS7737</name>
</gene>
<dbReference type="OrthoDB" id="78088at2759"/>
<name>A0A3P6T206_9BILA</name>
<dbReference type="EMBL" id="UYRT01020773">
    <property type="protein sequence ID" value="VDK59461.1"/>
    <property type="molecule type" value="Genomic_DNA"/>
</dbReference>
<organism evidence="1 2">
    <name type="scientific">Gongylonema pulchrum</name>
    <dbReference type="NCBI Taxonomy" id="637853"/>
    <lineage>
        <taxon>Eukaryota</taxon>
        <taxon>Metazoa</taxon>
        <taxon>Ecdysozoa</taxon>
        <taxon>Nematoda</taxon>
        <taxon>Chromadorea</taxon>
        <taxon>Rhabditida</taxon>
        <taxon>Spirurina</taxon>
        <taxon>Spiruromorpha</taxon>
        <taxon>Spiruroidea</taxon>
        <taxon>Gongylonematidae</taxon>
        <taxon>Gongylonema</taxon>
    </lineage>
</organism>
<sequence length="67" mass="7926">MNMNLTMMKCNDIFINLQFFVRHESMARTVDQELDKALVFEDAHDDEESHKNETEGSFFSLCFELCE</sequence>
<evidence type="ECO:0000313" key="1">
    <source>
        <dbReference type="EMBL" id="VDK59461.1"/>
    </source>
</evidence>
<reference evidence="1 2" key="1">
    <citation type="submission" date="2018-11" db="EMBL/GenBank/DDBJ databases">
        <authorList>
            <consortium name="Pathogen Informatics"/>
        </authorList>
    </citation>
    <scope>NUCLEOTIDE SEQUENCE [LARGE SCALE GENOMIC DNA]</scope>
</reference>
<dbReference type="Proteomes" id="UP000271098">
    <property type="component" value="Unassembled WGS sequence"/>
</dbReference>
<protein>
    <submittedName>
        <fullName evidence="1">Uncharacterized protein</fullName>
    </submittedName>
</protein>
<accession>A0A3P6T206</accession>